<dbReference type="RefSeq" id="WP_168149945.1">
    <property type="nucleotide sequence ID" value="NZ_JAAVXB010000017.1"/>
</dbReference>
<dbReference type="SUPFAM" id="SSF46689">
    <property type="entry name" value="Homeodomain-like"/>
    <property type="match status" value="1"/>
</dbReference>
<dbReference type="EMBL" id="JAAVXB010000017">
    <property type="protein sequence ID" value="NKF24637.1"/>
    <property type="molecule type" value="Genomic_DNA"/>
</dbReference>
<dbReference type="InterPro" id="IPR050109">
    <property type="entry name" value="HTH-type_TetR-like_transc_reg"/>
</dbReference>
<feature type="domain" description="HTH tetR-type" evidence="5">
    <location>
        <begin position="12"/>
        <end position="70"/>
    </location>
</feature>
<dbReference type="InterPro" id="IPR049445">
    <property type="entry name" value="TetR_SbtR-like_C"/>
</dbReference>
<reference evidence="6" key="1">
    <citation type="submission" date="2020-03" db="EMBL/GenBank/DDBJ databases">
        <title>Solimonas marina sp. nov., isolated from deep seawater of the Pacific Ocean.</title>
        <authorList>
            <person name="Liu X."/>
            <person name="Lai Q."/>
            <person name="Sun F."/>
            <person name="Gai Y."/>
            <person name="Li G."/>
            <person name="Shao Z."/>
        </authorList>
    </citation>
    <scope>NUCLEOTIDE SEQUENCE</scope>
    <source>
        <strain evidence="6">C16B3</strain>
    </source>
</reference>
<keyword evidence="3" id="KW-0804">Transcription</keyword>
<keyword evidence="2 4" id="KW-0238">DNA-binding</keyword>
<dbReference type="SUPFAM" id="SSF48498">
    <property type="entry name" value="Tetracyclin repressor-like, C-terminal domain"/>
    <property type="match status" value="1"/>
</dbReference>
<dbReference type="PANTHER" id="PTHR30055">
    <property type="entry name" value="HTH-TYPE TRANSCRIPTIONAL REGULATOR RUTR"/>
    <property type="match status" value="1"/>
</dbReference>
<organism evidence="6 7">
    <name type="scientific">Solimonas marina</name>
    <dbReference type="NCBI Taxonomy" id="2714601"/>
    <lineage>
        <taxon>Bacteria</taxon>
        <taxon>Pseudomonadati</taxon>
        <taxon>Pseudomonadota</taxon>
        <taxon>Gammaproteobacteria</taxon>
        <taxon>Nevskiales</taxon>
        <taxon>Nevskiaceae</taxon>
        <taxon>Solimonas</taxon>
    </lineage>
</organism>
<evidence type="ECO:0000256" key="2">
    <source>
        <dbReference type="ARBA" id="ARBA00023125"/>
    </source>
</evidence>
<dbReference type="InterPro" id="IPR036271">
    <property type="entry name" value="Tet_transcr_reg_TetR-rel_C_sf"/>
</dbReference>
<keyword evidence="7" id="KW-1185">Reference proteome</keyword>
<dbReference type="InterPro" id="IPR001647">
    <property type="entry name" value="HTH_TetR"/>
</dbReference>
<evidence type="ECO:0000256" key="4">
    <source>
        <dbReference type="PROSITE-ProRule" id="PRU00335"/>
    </source>
</evidence>
<sequence>MVEANKLREDARENRERILEAARTAFAADPMVSLNAIAKTAGVGAGTLYRHFPNREALVLGVYRKEIDELAAQAARLLAKHPPLEAFRKWCDKLVQLGKVKHGIADLLHAAITDQDIQETYLPMLEAVRQLMNACKESGDIRSDASAEDVLTLVGLLWRIPPSPEGGARVKRILALVFRGLTTNESA</sequence>
<dbReference type="InterPro" id="IPR009057">
    <property type="entry name" value="Homeodomain-like_sf"/>
</dbReference>
<dbReference type="Gene3D" id="1.10.357.10">
    <property type="entry name" value="Tetracycline Repressor, domain 2"/>
    <property type="match status" value="1"/>
</dbReference>
<comment type="caution">
    <text evidence="6">The sequence shown here is derived from an EMBL/GenBank/DDBJ whole genome shotgun (WGS) entry which is preliminary data.</text>
</comment>
<protein>
    <submittedName>
        <fullName evidence="6">TetR/AcrR family transcriptional regulator</fullName>
    </submittedName>
</protein>
<dbReference type="PANTHER" id="PTHR30055:SF234">
    <property type="entry name" value="HTH-TYPE TRANSCRIPTIONAL REGULATOR BETI"/>
    <property type="match status" value="1"/>
</dbReference>
<dbReference type="AlphaFoldDB" id="A0A970B6M3"/>
<keyword evidence="1" id="KW-0805">Transcription regulation</keyword>
<dbReference type="GO" id="GO:0000976">
    <property type="term" value="F:transcription cis-regulatory region binding"/>
    <property type="evidence" value="ECO:0007669"/>
    <property type="project" value="TreeGrafter"/>
</dbReference>
<evidence type="ECO:0000259" key="5">
    <source>
        <dbReference type="PROSITE" id="PS50977"/>
    </source>
</evidence>
<dbReference type="GO" id="GO:0003700">
    <property type="term" value="F:DNA-binding transcription factor activity"/>
    <property type="evidence" value="ECO:0007669"/>
    <property type="project" value="TreeGrafter"/>
</dbReference>
<dbReference type="Pfam" id="PF00440">
    <property type="entry name" value="TetR_N"/>
    <property type="match status" value="1"/>
</dbReference>
<proteinExistence type="predicted"/>
<gene>
    <name evidence="6" type="ORF">G7Y82_20200</name>
</gene>
<evidence type="ECO:0000313" key="7">
    <source>
        <dbReference type="Proteomes" id="UP000653472"/>
    </source>
</evidence>
<dbReference type="Proteomes" id="UP000653472">
    <property type="component" value="Unassembled WGS sequence"/>
</dbReference>
<dbReference type="PROSITE" id="PS50977">
    <property type="entry name" value="HTH_TETR_2"/>
    <property type="match status" value="1"/>
</dbReference>
<evidence type="ECO:0000256" key="3">
    <source>
        <dbReference type="ARBA" id="ARBA00023163"/>
    </source>
</evidence>
<evidence type="ECO:0000256" key="1">
    <source>
        <dbReference type="ARBA" id="ARBA00023015"/>
    </source>
</evidence>
<evidence type="ECO:0000313" key="6">
    <source>
        <dbReference type="EMBL" id="NKF24637.1"/>
    </source>
</evidence>
<dbReference type="Pfam" id="PF21597">
    <property type="entry name" value="TetR_C_43"/>
    <property type="match status" value="1"/>
</dbReference>
<name>A0A970B6M3_9GAMM</name>
<feature type="DNA-binding region" description="H-T-H motif" evidence="4">
    <location>
        <begin position="33"/>
        <end position="52"/>
    </location>
</feature>
<accession>A0A970B6M3</accession>